<dbReference type="Proteomes" id="UP000324222">
    <property type="component" value="Unassembled WGS sequence"/>
</dbReference>
<feature type="region of interest" description="Disordered" evidence="1">
    <location>
        <begin position="55"/>
        <end position="77"/>
    </location>
</feature>
<dbReference type="AlphaFoldDB" id="A0A5B7EFE7"/>
<gene>
    <name evidence="2" type="ORF">E2C01_026339</name>
</gene>
<comment type="caution">
    <text evidence="2">The sequence shown here is derived from an EMBL/GenBank/DDBJ whole genome shotgun (WGS) entry which is preliminary data.</text>
</comment>
<organism evidence="2 3">
    <name type="scientific">Portunus trituberculatus</name>
    <name type="common">Swimming crab</name>
    <name type="synonym">Neptunus trituberculatus</name>
    <dbReference type="NCBI Taxonomy" id="210409"/>
    <lineage>
        <taxon>Eukaryota</taxon>
        <taxon>Metazoa</taxon>
        <taxon>Ecdysozoa</taxon>
        <taxon>Arthropoda</taxon>
        <taxon>Crustacea</taxon>
        <taxon>Multicrustacea</taxon>
        <taxon>Malacostraca</taxon>
        <taxon>Eumalacostraca</taxon>
        <taxon>Eucarida</taxon>
        <taxon>Decapoda</taxon>
        <taxon>Pleocyemata</taxon>
        <taxon>Brachyura</taxon>
        <taxon>Eubrachyura</taxon>
        <taxon>Portunoidea</taxon>
        <taxon>Portunidae</taxon>
        <taxon>Portuninae</taxon>
        <taxon>Portunus</taxon>
    </lineage>
</organism>
<proteinExistence type="predicted"/>
<protein>
    <submittedName>
        <fullName evidence="2">Uncharacterized protein</fullName>
    </submittedName>
</protein>
<reference evidence="2 3" key="1">
    <citation type="submission" date="2019-05" db="EMBL/GenBank/DDBJ databases">
        <title>Another draft genome of Portunus trituberculatus and its Hox gene families provides insights of decapod evolution.</title>
        <authorList>
            <person name="Jeong J.-H."/>
            <person name="Song I."/>
            <person name="Kim S."/>
            <person name="Choi T."/>
            <person name="Kim D."/>
            <person name="Ryu S."/>
            <person name="Kim W."/>
        </authorList>
    </citation>
    <scope>NUCLEOTIDE SEQUENCE [LARGE SCALE GENOMIC DNA]</scope>
    <source>
        <tissue evidence="2">Muscle</tissue>
    </source>
</reference>
<sequence>MGEAEQVQCQVTNVCRQQGGKNFCSKCALHLLVLTSAGLELKSHSLICRTLPSDKREDSRHEEGKRSPKQPLQPPVTPLGQLLHPLLGITLQQHRQEGHTVLCKEGICCVEAKRSAGEGCDVVTMLQPLGCQVLEVCGQEVLWCGALGCADAKKMEGQEDM</sequence>
<dbReference type="EMBL" id="VSRR010002740">
    <property type="protein sequence ID" value="MPC33001.1"/>
    <property type="molecule type" value="Genomic_DNA"/>
</dbReference>
<evidence type="ECO:0000313" key="3">
    <source>
        <dbReference type="Proteomes" id="UP000324222"/>
    </source>
</evidence>
<evidence type="ECO:0000313" key="2">
    <source>
        <dbReference type="EMBL" id="MPC33001.1"/>
    </source>
</evidence>
<evidence type="ECO:0000256" key="1">
    <source>
        <dbReference type="SAM" id="MobiDB-lite"/>
    </source>
</evidence>
<accession>A0A5B7EFE7</accession>
<feature type="compositionally biased region" description="Basic and acidic residues" evidence="1">
    <location>
        <begin position="55"/>
        <end position="66"/>
    </location>
</feature>
<keyword evidence="3" id="KW-1185">Reference proteome</keyword>
<name>A0A5B7EFE7_PORTR</name>